<dbReference type="EMBL" id="CP011005">
    <property type="protein sequence ID" value="AJT42146.1"/>
    <property type="molecule type" value="Genomic_DNA"/>
</dbReference>
<dbReference type="KEGG" id="ari:UM93_12675"/>
<comment type="similarity">
    <text evidence="1 2">Belongs to the small heat shock protein (HSP20) family.</text>
</comment>
<protein>
    <submittedName>
        <fullName evidence="4">Heat-shock protein Hsp20</fullName>
    </submittedName>
</protein>
<name>A0A0D4C1C7_9MICC</name>
<dbReference type="CDD" id="cd06464">
    <property type="entry name" value="ACD_sHsps-like"/>
    <property type="match status" value="1"/>
</dbReference>
<reference evidence="4 5" key="1">
    <citation type="journal article" date="2015" name="Genome Announc.">
        <title>Complete Genome Sequencing of Protease-Producing Novel Arthrobacter sp. Strain IHBB 11108 Using PacBio Single-Molecule Real-Time Sequencing Technology.</title>
        <authorList>
            <person name="Kiran S."/>
            <person name="Swarnkar M.K."/>
            <person name="Pal M."/>
            <person name="Thakur R."/>
            <person name="Tewari R."/>
            <person name="Singh A.K."/>
            <person name="Gulati A."/>
        </authorList>
    </citation>
    <scope>NUCLEOTIDE SEQUENCE [LARGE SCALE GENOMIC DNA]</scope>
    <source>
        <strain evidence="4 5">IHBB 11108</strain>
    </source>
</reference>
<dbReference type="HOGENOM" id="CLU_046737_9_0_11"/>
<evidence type="ECO:0000313" key="4">
    <source>
        <dbReference type="EMBL" id="AJT42146.1"/>
    </source>
</evidence>
<dbReference type="InterPro" id="IPR008978">
    <property type="entry name" value="HSP20-like_chaperone"/>
</dbReference>
<dbReference type="InterPro" id="IPR002068">
    <property type="entry name" value="A-crystallin/Hsp20_dom"/>
</dbReference>
<dbReference type="Pfam" id="PF00011">
    <property type="entry name" value="HSP20"/>
    <property type="match status" value="1"/>
</dbReference>
<proteinExistence type="inferred from homology"/>
<dbReference type="Proteomes" id="UP000061839">
    <property type="component" value="Chromosome"/>
</dbReference>
<organism evidence="4 5">
    <name type="scientific">Psychromicrobium lacuslunae</name>
    <dbReference type="NCBI Taxonomy" id="1618207"/>
    <lineage>
        <taxon>Bacteria</taxon>
        <taxon>Bacillati</taxon>
        <taxon>Actinomycetota</taxon>
        <taxon>Actinomycetes</taxon>
        <taxon>Micrococcales</taxon>
        <taxon>Micrococcaceae</taxon>
        <taxon>Psychromicrobium</taxon>
    </lineage>
</organism>
<feature type="domain" description="SHSP" evidence="3">
    <location>
        <begin position="23"/>
        <end position="134"/>
    </location>
</feature>
<dbReference type="STRING" id="1618207.UM93_12675"/>
<evidence type="ECO:0000313" key="5">
    <source>
        <dbReference type="Proteomes" id="UP000061839"/>
    </source>
</evidence>
<evidence type="ECO:0000256" key="2">
    <source>
        <dbReference type="RuleBase" id="RU003616"/>
    </source>
</evidence>
<dbReference type="SUPFAM" id="SSF49764">
    <property type="entry name" value="HSP20-like chaperones"/>
    <property type="match status" value="1"/>
</dbReference>
<accession>A0A0D4C1C7</accession>
<dbReference type="OrthoDB" id="5242916at2"/>
<dbReference type="Gene3D" id="2.60.40.790">
    <property type="match status" value="1"/>
</dbReference>
<dbReference type="PROSITE" id="PS01031">
    <property type="entry name" value="SHSP"/>
    <property type="match status" value="1"/>
</dbReference>
<evidence type="ECO:0000259" key="3">
    <source>
        <dbReference type="PROSITE" id="PS01031"/>
    </source>
</evidence>
<dbReference type="InterPro" id="IPR031107">
    <property type="entry name" value="Small_HSP"/>
</dbReference>
<dbReference type="AlphaFoldDB" id="A0A0D4C1C7"/>
<keyword evidence="5" id="KW-1185">Reference proteome</keyword>
<dbReference type="PATRIC" id="fig|1618207.4.peg.2569"/>
<dbReference type="PANTHER" id="PTHR11527">
    <property type="entry name" value="HEAT-SHOCK PROTEIN 20 FAMILY MEMBER"/>
    <property type="match status" value="1"/>
</dbReference>
<gene>
    <name evidence="4" type="ORF">UM93_12675</name>
</gene>
<sequence length="144" mass="15961">MLRFDPFGNVEAMTRSLLSDEGSRRSPRFMPMDLYKVDDHYVVDADLPGIDPGSIEISVDNGTLSISAQRTARSEDGVHWLASERFSGQYRRELALGEGVDRDNITALYDNGVLSLIIPLAEKAKPRRIEISHATKPSAQAIES</sequence>
<evidence type="ECO:0000256" key="1">
    <source>
        <dbReference type="PROSITE-ProRule" id="PRU00285"/>
    </source>
</evidence>